<dbReference type="PANTHER" id="PTHR30015:SF7">
    <property type="entry name" value="TYPE IV METHYL-DIRECTED RESTRICTION ENZYME ECOKMRR"/>
    <property type="match status" value="1"/>
</dbReference>
<keyword evidence="2" id="KW-0378">Hydrolase</keyword>
<feature type="domain" description="Restriction endonuclease type IV Mrr" evidence="1">
    <location>
        <begin position="166"/>
        <end position="278"/>
    </location>
</feature>
<protein>
    <submittedName>
        <fullName evidence="2">Restriction endonuclease</fullName>
    </submittedName>
</protein>
<dbReference type="GO" id="GO:0003677">
    <property type="term" value="F:DNA binding"/>
    <property type="evidence" value="ECO:0007669"/>
    <property type="project" value="InterPro"/>
</dbReference>
<keyword evidence="3" id="KW-1185">Reference proteome</keyword>
<dbReference type="Gene3D" id="3.40.1350.10">
    <property type="match status" value="1"/>
</dbReference>
<dbReference type="GO" id="GO:0015666">
    <property type="term" value="F:restriction endodeoxyribonuclease activity"/>
    <property type="evidence" value="ECO:0007669"/>
    <property type="project" value="TreeGrafter"/>
</dbReference>
<reference evidence="2 3" key="1">
    <citation type="submission" date="2015-11" db="EMBL/GenBank/DDBJ databases">
        <title>Sequence of Pedobacter ginsenosidimutans.</title>
        <authorList>
            <person name="Carson E."/>
            <person name="Keyser V."/>
            <person name="Newman J."/>
            <person name="Miller J."/>
        </authorList>
    </citation>
    <scope>NUCLEOTIDE SEQUENCE [LARGE SCALE GENOMIC DNA]</scope>
    <source>
        <strain evidence="2 3">KACC 14530</strain>
    </source>
</reference>
<dbReference type="InterPro" id="IPR011856">
    <property type="entry name" value="tRNA_endonuc-like_dom_sf"/>
</dbReference>
<dbReference type="OrthoDB" id="9764212at2"/>
<dbReference type="EMBL" id="LMZQ01000013">
    <property type="protein sequence ID" value="KRT14946.1"/>
    <property type="molecule type" value="Genomic_DNA"/>
</dbReference>
<gene>
    <name evidence="2" type="ORF">ASU31_16645</name>
</gene>
<dbReference type="InterPro" id="IPR007560">
    <property type="entry name" value="Restrct_endonuc_IV_Mrr"/>
</dbReference>
<accession>A0A0T5VM47</accession>
<dbReference type="SUPFAM" id="SSF52980">
    <property type="entry name" value="Restriction endonuclease-like"/>
    <property type="match status" value="1"/>
</dbReference>
<dbReference type="Proteomes" id="UP000051950">
    <property type="component" value="Unassembled WGS sequence"/>
</dbReference>
<dbReference type="InterPro" id="IPR011335">
    <property type="entry name" value="Restrct_endonuc-II-like"/>
</dbReference>
<evidence type="ECO:0000259" key="1">
    <source>
        <dbReference type="Pfam" id="PF04471"/>
    </source>
</evidence>
<dbReference type="Pfam" id="PF04471">
    <property type="entry name" value="Mrr_cat"/>
    <property type="match status" value="1"/>
</dbReference>
<keyword evidence="2" id="KW-0540">Nuclease</keyword>
<evidence type="ECO:0000313" key="2">
    <source>
        <dbReference type="EMBL" id="KRT14946.1"/>
    </source>
</evidence>
<keyword evidence="2" id="KW-0255">Endonuclease</keyword>
<name>A0A0T5VM47_9SPHI</name>
<dbReference type="GO" id="GO:0009307">
    <property type="term" value="P:DNA restriction-modification system"/>
    <property type="evidence" value="ECO:0007669"/>
    <property type="project" value="InterPro"/>
</dbReference>
<dbReference type="STRING" id="687842.ASU31_16645"/>
<dbReference type="RefSeq" id="WP_057933403.1">
    <property type="nucleotide sequence ID" value="NZ_LMZQ01000013.1"/>
</dbReference>
<dbReference type="AlphaFoldDB" id="A0A0T5VM47"/>
<proteinExistence type="predicted"/>
<sequence>MKLKESKNSPSKQTGAKTIYKSFELLRDAGGEMSRKELLGKMTAEIDFNEWEKEKYESNGQPRWLTVFLFYTVDCLKAGYLIKNKGTWILTPEGEEAMALGSYGLIDAANKAYRDWARQQKLLKQNSIDTDLSGVDDESEKKAAVELEVIEEQAQDEIIDFINSKNPYEFQDLVAKLLEAMGYFIDFVAPKGKDGGIDVIAYQDELGVNKPRIKVQVKHYPKNPIGPEPVRSLKGLLNSSDEIGLFVTSGSFTAEAKRTARDSAIHIRLMDGAELISLWQKHYAKMSDENKSLLPLQAIYFLKLID</sequence>
<comment type="caution">
    <text evidence="2">The sequence shown here is derived from an EMBL/GenBank/DDBJ whole genome shotgun (WGS) entry which is preliminary data.</text>
</comment>
<dbReference type="InterPro" id="IPR052906">
    <property type="entry name" value="Type_IV_Methyl-Rstrct_Enzyme"/>
</dbReference>
<dbReference type="PANTHER" id="PTHR30015">
    <property type="entry name" value="MRR RESTRICTION SYSTEM PROTEIN"/>
    <property type="match status" value="1"/>
</dbReference>
<organism evidence="2 3">
    <name type="scientific">Pedobacter ginsenosidimutans</name>
    <dbReference type="NCBI Taxonomy" id="687842"/>
    <lineage>
        <taxon>Bacteria</taxon>
        <taxon>Pseudomonadati</taxon>
        <taxon>Bacteroidota</taxon>
        <taxon>Sphingobacteriia</taxon>
        <taxon>Sphingobacteriales</taxon>
        <taxon>Sphingobacteriaceae</taxon>
        <taxon>Pedobacter</taxon>
    </lineage>
</organism>
<evidence type="ECO:0000313" key="3">
    <source>
        <dbReference type="Proteomes" id="UP000051950"/>
    </source>
</evidence>